<sequence>MHKISPCSRDDSAFFCDGILVPALPSWVYWAKKMKILDLENWREFPDACGELDAEREKIRAKTECFANVSPFLFRGQGNAEWPLADTLERATGKGRLMGVLEYYGIILLVKPEIELFASETLDDIPSYEKYREILQTQIGFPFYGLPAYEYMVHLRHHGFPSPLLDWTRSPYIALFFAFDEVPSDVDRVALYAFIEDIGKGKSGVLNEPTITTHGAYIKGHRRHFLQQAEYSVCTVKRMHGEYQYAPHENGFALSGDQQDVRWKMTLPASERDDVLEELGRMNITSYSLFGSQESLMKTIGRREIRRREIHLKQRDF</sequence>
<evidence type="ECO:0000259" key="1">
    <source>
        <dbReference type="SMART" id="SM00901"/>
    </source>
</evidence>
<dbReference type="SMART" id="SM00901">
    <property type="entry name" value="FRG"/>
    <property type="match status" value="1"/>
</dbReference>
<protein>
    <submittedName>
        <fullName evidence="2">FRG domain-containing protein</fullName>
    </submittedName>
</protein>
<feature type="domain" description="FRG" evidence="1">
    <location>
        <begin position="68"/>
        <end position="190"/>
    </location>
</feature>
<dbReference type="Pfam" id="PF08867">
    <property type="entry name" value="FRG"/>
    <property type="match status" value="1"/>
</dbReference>
<dbReference type="InterPro" id="IPR014966">
    <property type="entry name" value="FRG-dom"/>
</dbReference>
<gene>
    <name evidence="2" type="ORF">BECKLPF1236B_GA0070989_110010</name>
</gene>
<evidence type="ECO:0000313" key="2">
    <source>
        <dbReference type="EMBL" id="VFK16703.1"/>
    </source>
</evidence>
<dbReference type="EMBL" id="CAADFK010000100">
    <property type="protein sequence ID" value="VFK16703.1"/>
    <property type="molecule type" value="Genomic_DNA"/>
</dbReference>
<organism evidence="2">
    <name type="scientific">Candidatus Kentrum sp. LPFa</name>
    <dbReference type="NCBI Taxonomy" id="2126335"/>
    <lineage>
        <taxon>Bacteria</taxon>
        <taxon>Pseudomonadati</taxon>
        <taxon>Pseudomonadota</taxon>
        <taxon>Gammaproteobacteria</taxon>
        <taxon>Candidatus Kentrum</taxon>
    </lineage>
</organism>
<dbReference type="AlphaFoldDB" id="A0A450WI50"/>
<name>A0A450WI50_9GAMM</name>
<accession>A0A450WI50</accession>
<proteinExistence type="predicted"/>
<reference evidence="2" key="1">
    <citation type="submission" date="2019-02" db="EMBL/GenBank/DDBJ databases">
        <authorList>
            <person name="Gruber-Vodicka R. H."/>
            <person name="Seah K. B. B."/>
        </authorList>
    </citation>
    <scope>NUCLEOTIDE SEQUENCE</scope>
    <source>
        <strain evidence="2">BECK_S313</strain>
    </source>
</reference>